<protein>
    <submittedName>
        <fullName evidence="1">(northern house mosquito) hypothetical protein</fullName>
    </submittedName>
</protein>
<sequence>MLHHRVQLRRRTEVSVQQQHGLVVDFVPRILPRQNAPFRYGAHFATLELNVPSCKGQVAFEDGDVSLVVAVHPQRVPVHHQPDDHVGEQEKAEEHHQVVLVGRQRAVLDVEWDGHRVEVLQVGVARDAREGDKAERGDDVASRQIVLHRGAVHEPEVQRDLVLFAVVFLLHAFGRS</sequence>
<proteinExistence type="predicted"/>
<reference evidence="1" key="1">
    <citation type="submission" date="2021-05" db="EMBL/GenBank/DDBJ databases">
        <authorList>
            <person name="Alioto T."/>
            <person name="Alioto T."/>
            <person name="Gomez Garrido J."/>
        </authorList>
    </citation>
    <scope>NUCLEOTIDE SEQUENCE</scope>
</reference>
<accession>A0A8D8CKK7</accession>
<name>A0A8D8CKK7_CULPI</name>
<dbReference type="EMBL" id="HBUE01127625">
    <property type="protein sequence ID" value="CAG6495137.1"/>
    <property type="molecule type" value="Transcribed_RNA"/>
</dbReference>
<dbReference type="EMBL" id="HBUE01127624">
    <property type="protein sequence ID" value="CAG6495136.1"/>
    <property type="molecule type" value="Transcribed_RNA"/>
</dbReference>
<organism evidence="1">
    <name type="scientific">Culex pipiens</name>
    <name type="common">House mosquito</name>
    <dbReference type="NCBI Taxonomy" id="7175"/>
    <lineage>
        <taxon>Eukaryota</taxon>
        <taxon>Metazoa</taxon>
        <taxon>Ecdysozoa</taxon>
        <taxon>Arthropoda</taxon>
        <taxon>Hexapoda</taxon>
        <taxon>Insecta</taxon>
        <taxon>Pterygota</taxon>
        <taxon>Neoptera</taxon>
        <taxon>Endopterygota</taxon>
        <taxon>Diptera</taxon>
        <taxon>Nematocera</taxon>
        <taxon>Culicoidea</taxon>
        <taxon>Culicidae</taxon>
        <taxon>Culicinae</taxon>
        <taxon>Culicini</taxon>
        <taxon>Culex</taxon>
        <taxon>Culex</taxon>
    </lineage>
</organism>
<evidence type="ECO:0000313" key="1">
    <source>
        <dbReference type="EMBL" id="CAG6495136.1"/>
    </source>
</evidence>
<dbReference type="AlphaFoldDB" id="A0A8D8CKK7"/>